<dbReference type="Pfam" id="PF00756">
    <property type="entry name" value="Esterase"/>
    <property type="match status" value="1"/>
</dbReference>
<gene>
    <name evidence="1" type="ORF">C8N24_2483</name>
</gene>
<proteinExistence type="predicted"/>
<dbReference type="OrthoDB" id="9775130at2"/>
<keyword evidence="2" id="KW-1185">Reference proteome</keyword>
<evidence type="ECO:0000313" key="2">
    <source>
        <dbReference type="Proteomes" id="UP000278962"/>
    </source>
</evidence>
<organism evidence="1 2">
    <name type="scientific">Solirubrobacter pauli</name>
    <dbReference type="NCBI Taxonomy" id="166793"/>
    <lineage>
        <taxon>Bacteria</taxon>
        <taxon>Bacillati</taxon>
        <taxon>Actinomycetota</taxon>
        <taxon>Thermoleophilia</taxon>
        <taxon>Solirubrobacterales</taxon>
        <taxon>Solirubrobacteraceae</taxon>
        <taxon>Solirubrobacter</taxon>
    </lineage>
</organism>
<dbReference type="EMBL" id="RBIL01000001">
    <property type="protein sequence ID" value="RKQ92631.1"/>
    <property type="molecule type" value="Genomic_DNA"/>
</dbReference>
<sequence>MPVVLRLDDPDSRYTAVRLASDLHLSHEQRSFARNGTGWVLEVELPDVLRLEYKLEVDHPDGGTEHILDPGNDKTAPGAFGDKSVLELDGYAAPEWLHAQAVPGRYDEAEIRGRGLGGTVAVRVWSPESFPPGTPARLLLANDGPEYDALAQLTRYAGAVIARGDVPPFRVALLQPGDRNNWYSASAAYSRVLDSDVLPQLRAGFGVIGQPVGMGASLGALAMLHAQRRYPRLLSGAFLQSGSYFIPRYDRHESGFSRYTRITRFVRDTLRDGEYAMPVPVTLTVGRAEENAENNREMARALAAQGYEVSLEEVLDMHNYVGWRDAFDPHLTQLLKRAWTR</sequence>
<evidence type="ECO:0000313" key="1">
    <source>
        <dbReference type="EMBL" id="RKQ92631.1"/>
    </source>
</evidence>
<dbReference type="InterPro" id="IPR029058">
    <property type="entry name" value="AB_hydrolase_fold"/>
</dbReference>
<accession>A0A660LIC6</accession>
<dbReference type="Proteomes" id="UP000278962">
    <property type="component" value="Unassembled WGS sequence"/>
</dbReference>
<dbReference type="PANTHER" id="PTHR48098">
    <property type="entry name" value="ENTEROCHELIN ESTERASE-RELATED"/>
    <property type="match status" value="1"/>
</dbReference>
<dbReference type="PANTHER" id="PTHR48098:SF3">
    <property type="entry name" value="IRON(III) ENTEROBACTIN ESTERASE"/>
    <property type="match status" value="1"/>
</dbReference>
<name>A0A660LIC6_9ACTN</name>
<reference evidence="1 2" key="1">
    <citation type="submission" date="2018-10" db="EMBL/GenBank/DDBJ databases">
        <title>Genomic Encyclopedia of Archaeal and Bacterial Type Strains, Phase II (KMG-II): from individual species to whole genera.</title>
        <authorList>
            <person name="Goeker M."/>
        </authorList>
    </citation>
    <scope>NUCLEOTIDE SEQUENCE [LARGE SCALE GENOMIC DNA]</scope>
    <source>
        <strain evidence="1 2">DSM 14954</strain>
    </source>
</reference>
<dbReference type="AlphaFoldDB" id="A0A660LIC6"/>
<dbReference type="SUPFAM" id="SSF53474">
    <property type="entry name" value="alpha/beta-Hydrolases"/>
    <property type="match status" value="1"/>
</dbReference>
<protein>
    <submittedName>
        <fullName evidence="1">Enterochelin esterase family protein</fullName>
    </submittedName>
</protein>
<dbReference type="Gene3D" id="3.40.50.1820">
    <property type="entry name" value="alpha/beta hydrolase"/>
    <property type="match status" value="1"/>
</dbReference>
<dbReference type="InterPro" id="IPR050583">
    <property type="entry name" value="Mycobacterial_A85_antigen"/>
</dbReference>
<dbReference type="InterPro" id="IPR000801">
    <property type="entry name" value="Esterase-like"/>
</dbReference>
<comment type="caution">
    <text evidence="1">The sequence shown here is derived from an EMBL/GenBank/DDBJ whole genome shotgun (WGS) entry which is preliminary data.</text>
</comment>
<dbReference type="RefSeq" id="WP_121250313.1">
    <property type="nucleotide sequence ID" value="NZ_RBIL01000001.1"/>
</dbReference>